<evidence type="ECO:0000256" key="1">
    <source>
        <dbReference type="SAM" id="Phobius"/>
    </source>
</evidence>
<protein>
    <recommendedName>
        <fullName evidence="2">DUF5652 domain-containing protein</fullName>
    </recommendedName>
</protein>
<accession>A0A1V5SF32</accession>
<reference evidence="3" key="1">
    <citation type="submission" date="2017-02" db="EMBL/GenBank/DDBJ databases">
        <title>Delving into the versatile metabolic prowess of the omnipresent phylum Bacteroidetes.</title>
        <authorList>
            <person name="Nobu M.K."/>
            <person name="Mei R."/>
            <person name="Narihiro T."/>
            <person name="Kuroda K."/>
            <person name="Liu W.-T."/>
        </authorList>
    </citation>
    <scope>NUCLEOTIDE SEQUENCE</scope>
    <source>
        <strain evidence="3">ADurb.Bin280</strain>
    </source>
</reference>
<dbReference type="EMBL" id="MWBO01000010">
    <property type="protein sequence ID" value="OQA53108.1"/>
    <property type="molecule type" value="Genomic_DNA"/>
</dbReference>
<feature type="transmembrane region" description="Helical" evidence="1">
    <location>
        <begin position="12"/>
        <end position="31"/>
    </location>
</feature>
<evidence type="ECO:0000313" key="3">
    <source>
        <dbReference type="EMBL" id="OQA53108.1"/>
    </source>
</evidence>
<dbReference type="Proteomes" id="UP000485367">
    <property type="component" value="Unassembled WGS sequence"/>
</dbReference>
<keyword evidence="1" id="KW-0472">Membrane</keyword>
<dbReference type="Pfam" id="PF18893">
    <property type="entry name" value="DUF5652"/>
    <property type="match status" value="1"/>
</dbReference>
<keyword evidence="1" id="KW-1133">Transmembrane helix</keyword>
<gene>
    <name evidence="3" type="ORF">BWY43_00181</name>
</gene>
<evidence type="ECO:0000259" key="2">
    <source>
        <dbReference type="Pfam" id="PF18893"/>
    </source>
</evidence>
<dbReference type="AlphaFoldDB" id="A0A1V5SF32"/>
<comment type="caution">
    <text evidence="3">The sequence shown here is derived from an EMBL/GenBank/DDBJ whole genome shotgun (WGS) entry which is preliminary data.</text>
</comment>
<keyword evidence="1" id="KW-0812">Transmembrane</keyword>
<dbReference type="InterPro" id="IPR043712">
    <property type="entry name" value="DUF5652"/>
</dbReference>
<organism evidence="3">
    <name type="scientific">candidate division WS2 bacterium ADurb.Bin280</name>
    <dbReference type="NCBI Taxonomy" id="1852829"/>
    <lineage>
        <taxon>Bacteria</taxon>
        <taxon>candidate division WS2</taxon>
    </lineage>
</organism>
<proteinExistence type="predicted"/>
<feature type="transmembrane region" description="Helical" evidence="1">
    <location>
        <begin position="37"/>
        <end position="58"/>
    </location>
</feature>
<feature type="domain" description="DUF5652" evidence="2">
    <location>
        <begin position="3"/>
        <end position="63"/>
    </location>
</feature>
<sequence length="66" mass="7752">MNGYEIANSWWFYPLMIWTLAWKGYALWKAAKNDSKPWFVALLIINTVGVLEIIYIYLISPKKVAK</sequence>
<name>A0A1V5SF32_9BACT</name>